<proteinExistence type="predicted"/>
<dbReference type="Proteomes" id="UP000235786">
    <property type="component" value="Unassembled WGS sequence"/>
</dbReference>
<name>A0A2J6R6N8_HYAVF</name>
<feature type="region of interest" description="Disordered" evidence="1">
    <location>
        <begin position="76"/>
        <end position="151"/>
    </location>
</feature>
<evidence type="ECO:0000256" key="1">
    <source>
        <dbReference type="SAM" id="MobiDB-lite"/>
    </source>
</evidence>
<dbReference type="EMBL" id="KZ613954">
    <property type="protein sequence ID" value="PMD34182.1"/>
    <property type="molecule type" value="Genomic_DNA"/>
</dbReference>
<gene>
    <name evidence="2" type="ORF">L207DRAFT_588780</name>
</gene>
<dbReference type="AlphaFoldDB" id="A0A2J6R6N8"/>
<keyword evidence="3" id="KW-1185">Reference proteome</keyword>
<accession>A0A2J6R6N8</accession>
<feature type="compositionally biased region" description="Polar residues" evidence="1">
    <location>
        <begin position="142"/>
        <end position="151"/>
    </location>
</feature>
<sequence length="151" mass="16525">MSNNWGYRATMSLEERKQDLAWKIRTSGKVRGMESGEKKEGKAGGCIWALKGRRGIWGAAIRLTMHPRAAHLGDLQLSSQSLTPPPLNAAAGQSPYKSVQAGSSESSAPWSQRVMLPTPRKHPVIHSELCTRSSRDEENLVGDQSSSGWRA</sequence>
<protein>
    <submittedName>
        <fullName evidence="2">Uncharacterized protein</fullName>
    </submittedName>
</protein>
<reference evidence="2 3" key="1">
    <citation type="submission" date="2016-04" db="EMBL/GenBank/DDBJ databases">
        <title>A degradative enzymes factory behind the ericoid mycorrhizal symbiosis.</title>
        <authorList>
            <consortium name="DOE Joint Genome Institute"/>
            <person name="Martino E."/>
            <person name="Morin E."/>
            <person name="Grelet G."/>
            <person name="Kuo A."/>
            <person name="Kohler A."/>
            <person name="Daghino S."/>
            <person name="Barry K."/>
            <person name="Choi C."/>
            <person name="Cichocki N."/>
            <person name="Clum A."/>
            <person name="Copeland A."/>
            <person name="Hainaut M."/>
            <person name="Haridas S."/>
            <person name="Labutti K."/>
            <person name="Lindquist E."/>
            <person name="Lipzen A."/>
            <person name="Khouja H.-R."/>
            <person name="Murat C."/>
            <person name="Ohm R."/>
            <person name="Olson A."/>
            <person name="Spatafora J."/>
            <person name="Veneault-Fourrey C."/>
            <person name="Henrissat B."/>
            <person name="Grigoriev I."/>
            <person name="Martin F."/>
            <person name="Perotto S."/>
        </authorList>
    </citation>
    <scope>NUCLEOTIDE SEQUENCE [LARGE SCALE GENOMIC DNA]</scope>
    <source>
        <strain evidence="2 3">F</strain>
    </source>
</reference>
<evidence type="ECO:0000313" key="3">
    <source>
        <dbReference type="Proteomes" id="UP000235786"/>
    </source>
</evidence>
<organism evidence="2 3">
    <name type="scientific">Hyaloscypha variabilis (strain UAMH 11265 / GT02V1 / F)</name>
    <name type="common">Meliniomyces variabilis</name>
    <dbReference type="NCBI Taxonomy" id="1149755"/>
    <lineage>
        <taxon>Eukaryota</taxon>
        <taxon>Fungi</taxon>
        <taxon>Dikarya</taxon>
        <taxon>Ascomycota</taxon>
        <taxon>Pezizomycotina</taxon>
        <taxon>Leotiomycetes</taxon>
        <taxon>Helotiales</taxon>
        <taxon>Hyaloscyphaceae</taxon>
        <taxon>Hyaloscypha</taxon>
        <taxon>Hyaloscypha variabilis</taxon>
    </lineage>
</organism>
<evidence type="ECO:0000313" key="2">
    <source>
        <dbReference type="EMBL" id="PMD34182.1"/>
    </source>
</evidence>
<feature type="compositionally biased region" description="Polar residues" evidence="1">
    <location>
        <begin position="95"/>
        <end position="110"/>
    </location>
</feature>